<keyword evidence="1" id="KW-0472">Membrane</keyword>
<dbReference type="Proteomes" id="UP001595987">
    <property type="component" value="Unassembled WGS sequence"/>
</dbReference>
<feature type="transmembrane region" description="Helical" evidence="1">
    <location>
        <begin position="142"/>
        <end position="161"/>
    </location>
</feature>
<feature type="transmembrane region" description="Helical" evidence="1">
    <location>
        <begin position="26"/>
        <end position="46"/>
    </location>
</feature>
<reference evidence="3" key="1">
    <citation type="journal article" date="2019" name="Int. J. Syst. Evol. Microbiol.">
        <title>The Global Catalogue of Microorganisms (GCM) 10K type strain sequencing project: providing services to taxonomists for standard genome sequencing and annotation.</title>
        <authorList>
            <consortium name="The Broad Institute Genomics Platform"/>
            <consortium name="The Broad Institute Genome Sequencing Center for Infectious Disease"/>
            <person name="Wu L."/>
            <person name="Ma J."/>
        </authorList>
    </citation>
    <scope>NUCLEOTIDE SEQUENCE [LARGE SCALE GENOMIC DNA]</scope>
    <source>
        <strain evidence="3">CCUG 63287</strain>
    </source>
</reference>
<keyword evidence="3" id="KW-1185">Reference proteome</keyword>
<organism evidence="2 3">
    <name type="scientific">Lactococcus nasutitermitis</name>
    <dbReference type="NCBI Taxonomy" id="1652957"/>
    <lineage>
        <taxon>Bacteria</taxon>
        <taxon>Bacillati</taxon>
        <taxon>Bacillota</taxon>
        <taxon>Bacilli</taxon>
        <taxon>Lactobacillales</taxon>
        <taxon>Streptococcaceae</taxon>
        <taxon>Lactococcus</taxon>
    </lineage>
</organism>
<keyword evidence="1" id="KW-0812">Transmembrane</keyword>
<evidence type="ECO:0000313" key="3">
    <source>
        <dbReference type="Proteomes" id="UP001595987"/>
    </source>
</evidence>
<feature type="transmembrane region" description="Helical" evidence="1">
    <location>
        <begin position="58"/>
        <end position="76"/>
    </location>
</feature>
<proteinExistence type="predicted"/>
<sequence>MQTNTQVVTDHHKFHTHLPRNGREGIFFFLIISVISVNLIAPVITFSEIGASWATYRSLLPLLPFIWLGCAFSFLMTDKIAGKMAQRLTHKGDSFRATITITVLCNVLLMSILMTVIGTWIGTKQISLSPIVHFFAKWPRNFMISLIVESLVAQPIARYIISRVHFQADKERKTF</sequence>
<dbReference type="EMBL" id="JBHSGD010000010">
    <property type="protein sequence ID" value="MFC4653279.1"/>
    <property type="molecule type" value="Genomic_DNA"/>
</dbReference>
<gene>
    <name evidence="2" type="ORF">ACFO26_10215</name>
</gene>
<evidence type="ECO:0008006" key="4">
    <source>
        <dbReference type="Google" id="ProtNLM"/>
    </source>
</evidence>
<evidence type="ECO:0000256" key="1">
    <source>
        <dbReference type="SAM" id="Phobius"/>
    </source>
</evidence>
<evidence type="ECO:0000313" key="2">
    <source>
        <dbReference type="EMBL" id="MFC4653279.1"/>
    </source>
</evidence>
<protein>
    <recommendedName>
        <fullName evidence="4">DUF2798 domain-containing protein</fullName>
    </recommendedName>
</protein>
<dbReference type="Pfam" id="PF11391">
    <property type="entry name" value="DUF2798"/>
    <property type="match status" value="1"/>
</dbReference>
<accession>A0ABV9JF30</accession>
<name>A0ABV9JF30_9LACT</name>
<dbReference type="InterPro" id="IPR021529">
    <property type="entry name" value="DUF2798"/>
</dbReference>
<feature type="transmembrane region" description="Helical" evidence="1">
    <location>
        <begin position="97"/>
        <end position="122"/>
    </location>
</feature>
<dbReference type="RefSeq" id="WP_213536459.1">
    <property type="nucleotide sequence ID" value="NZ_BOVQ01000007.1"/>
</dbReference>
<comment type="caution">
    <text evidence="2">The sequence shown here is derived from an EMBL/GenBank/DDBJ whole genome shotgun (WGS) entry which is preliminary data.</text>
</comment>
<keyword evidence="1" id="KW-1133">Transmembrane helix</keyword>